<protein>
    <submittedName>
        <fullName evidence="1">Uncharacterized protein</fullName>
    </submittedName>
</protein>
<dbReference type="AlphaFoldDB" id="A0A0A9GIG3"/>
<reference evidence="1" key="1">
    <citation type="submission" date="2014-09" db="EMBL/GenBank/DDBJ databases">
        <authorList>
            <person name="Magalhaes I.L.F."/>
            <person name="Oliveira U."/>
            <person name="Santos F.R."/>
            <person name="Vidigal T.H.D.A."/>
            <person name="Brescovit A.D."/>
            <person name="Santos A.J."/>
        </authorList>
    </citation>
    <scope>NUCLEOTIDE SEQUENCE</scope>
    <source>
        <tissue evidence="1">Shoot tissue taken approximately 20 cm above the soil surface</tissue>
    </source>
</reference>
<organism evidence="1">
    <name type="scientific">Arundo donax</name>
    <name type="common">Giant reed</name>
    <name type="synonym">Donax arundinaceus</name>
    <dbReference type="NCBI Taxonomy" id="35708"/>
    <lineage>
        <taxon>Eukaryota</taxon>
        <taxon>Viridiplantae</taxon>
        <taxon>Streptophyta</taxon>
        <taxon>Embryophyta</taxon>
        <taxon>Tracheophyta</taxon>
        <taxon>Spermatophyta</taxon>
        <taxon>Magnoliopsida</taxon>
        <taxon>Liliopsida</taxon>
        <taxon>Poales</taxon>
        <taxon>Poaceae</taxon>
        <taxon>PACMAD clade</taxon>
        <taxon>Arundinoideae</taxon>
        <taxon>Arundineae</taxon>
        <taxon>Arundo</taxon>
    </lineage>
</organism>
<evidence type="ECO:0000313" key="1">
    <source>
        <dbReference type="EMBL" id="JAE24267.1"/>
    </source>
</evidence>
<accession>A0A0A9GIG3</accession>
<name>A0A0A9GIG3_ARUDO</name>
<dbReference type="EMBL" id="GBRH01173629">
    <property type="protein sequence ID" value="JAE24267.1"/>
    <property type="molecule type" value="Transcribed_RNA"/>
</dbReference>
<proteinExistence type="predicted"/>
<reference evidence="1" key="2">
    <citation type="journal article" date="2015" name="Data Brief">
        <title>Shoot transcriptome of the giant reed, Arundo donax.</title>
        <authorList>
            <person name="Barrero R.A."/>
            <person name="Guerrero F.D."/>
            <person name="Moolhuijzen P."/>
            <person name="Goolsby J.A."/>
            <person name="Tidwell J."/>
            <person name="Bellgard S.E."/>
            <person name="Bellgard M.I."/>
        </authorList>
    </citation>
    <scope>NUCLEOTIDE SEQUENCE</scope>
    <source>
        <tissue evidence="1">Shoot tissue taken approximately 20 cm above the soil surface</tissue>
    </source>
</reference>
<sequence>MKEKITSLSKVAETVQSVLNHQSFVLFLLLPTNYL</sequence>